<reference evidence="1 2" key="1">
    <citation type="submission" date="2021-06" db="EMBL/GenBank/DDBJ databases">
        <authorList>
            <person name="Kallberg Y."/>
            <person name="Tangrot J."/>
            <person name="Rosling A."/>
        </authorList>
    </citation>
    <scope>NUCLEOTIDE SEQUENCE [LARGE SCALE GENOMIC DNA]</scope>
    <source>
        <strain evidence="1 2">120-4 pot B 10/14</strain>
    </source>
</reference>
<feature type="non-terminal residue" evidence="1">
    <location>
        <position position="1"/>
    </location>
</feature>
<protein>
    <submittedName>
        <fullName evidence="1">26627_t:CDS:1</fullName>
    </submittedName>
</protein>
<evidence type="ECO:0000313" key="1">
    <source>
        <dbReference type="EMBL" id="CAG8668676.1"/>
    </source>
</evidence>
<dbReference type="Proteomes" id="UP000789901">
    <property type="component" value="Unassembled WGS sequence"/>
</dbReference>
<keyword evidence="2" id="KW-1185">Reference proteome</keyword>
<name>A0ABN7USX8_GIGMA</name>
<evidence type="ECO:0000313" key="2">
    <source>
        <dbReference type="Proteomes" id="UP000789901"/>
    </source>
</evidence>
<accession>A0ABN7USX8</accession>
<organism evidence="1 2">
    <name type="scientific">Gigaspora margarita</name>
    <dbReference type="NCBI Taxonomy" id="4874"/>
    <lineage>
        <taxon>Eukaryota</taxon>
        <taxon>Fungi</taxon>
        <taxon>Fungi incertae sedis</taxon>
        <taxon>Mucoromycota</taxon>
        <taxon>Glomeromycotina</taxon>
        <taxon>Glomeromycetes</taxon>
        <taxon>Diversisporales</taxon>
        <taxon>Gigasporaceae</taxon>
        <taxon>Gigaspora</taxon>
    </lineage>
</organism>
<sequence length="117" mass="13709">EELDFIKFRDEIESRTIKATHITDNNQKKLIQKKKLLVDNECEIMDYRVEEIQLLEDTKDSNTKKALAEKTKSNLSIIALEPTIIYREVELIPSQEKSTTIAKKQIKKPNKRKIHNS</sequence>
<comment type="caution">
    <text evidence="1">The sequence shown here is derived from an EMBL/GenBank/DDBJ whole genome shotgun (WGS) entry which is preliminary data.</text>
</comment>
<proteinExistence type="predicted"/>
<gene>
    <name evidence="1" type="ORF">GMARGA_LOCUS10296</name>
</gene>
<dbReference type="EMBL" id="CAJVQB010005723">
    <property type="protein sequence ID" value="CAG8668676.1"/>
    <property type="molecule type" value="Genomic_DNA"/>
</dbReference>